<reference evidence="1 2" key="1">
    <citation type="journal article" date="2016" name="Arch. Microbiol.">
        <title>Streptomyces zhihengii sp. nov., isolated from rhizospheric soil of Psammosilene tunicoides.</title>
        <authorList>
            <person name="Huang M.J."/>
            <person name="Fei J.J."/>
            <person name="Salam N."/>
            <person name="Kim C.J."/>
            <person name="Hozzein W.N."/>
            <person name="Xiao M."/>
            <person name="Huang H.Q."/>
            <person name="Li W.J."/>
        </authorList>
    </citation>
    <scope>NUCLEOTIDE SEQUENCE [LARGE SCALE GENOMIC DNA]</scope>
    <source>
        <strain evidence="1 2">YIM T102</strain>
    </source>
</reference>
<proteinExistence type="predicted"/>
<protein>
    <submittedName>
        <fullName evidence="1">Helicase associated domain-containing protein</fullName>
    </submittedName>
</protein>
<evidence type="ECO:0000313" key="2">
    <source>
        <dbReference type="Proteomes" id="UP000664109"/>
    </source>
</evidence>
<evidence type="ECO:0000313" key="1">
    <source>
        <dbReference type="EMBL" id="MBM9624397.1"/>
    </source>
</evidence>
<gene>
    <name evidence="1" type="ORF">JE024_38215</name>
</gene>
<accession>A0ABS2V3G6</accession>
<comment type="caution">
    <text evidence="1">The sequence shown here is derived from an EMBL/GenBank/DDBJ whole genome shotgun (WGS) entry which is preliminary data.</text>
</comment>
<organism evidence="1 2">
    <name type="scientific">Streptomyces zhihengii</name>
    <dbReference type="NCBI Taxonomy" id="1818004"/>
    <lineage>
        <taxon>Bacteria</taxon>
        <taxon>Bacillati</taxon>
        <taxon>Actinomycetota</taxon>
        <taxon>Actinomycetes</taxon>
        <taxon>Kitasatosporales</taxon>
        <taxon>Streptomycetaceae</taxon>
        <taxon>Streptomyces</taxon>
    </lineage>
</organism>
<keyword evidence="2" id="KW-1185">Reference proteome</keyword>
<dbReference type="Proteomes" id="UP000664109">
    <property type="component" value="Unassembled WGS sequence"/>
</dbReference>
<name>A0ABS2V3G6_9ACTN</name>
<sequence length="39" mass="4309">MPDGTIVRLGVWLSNARSRRVGLSDEQLSRLAALGIDWV</sequence>
<dbReference type="EMBL" id="JAFEJA010000002">
    <property type="protein sequence ID" value="MBM9624397.1"/>
    <property type="molecule type" value="Genomic_DNA"/>
</dbReference>